<keyword evidence="2" id="KW-1185">Reference proteome</keyword>
<sequence>MAEKRRTELKHTGTVTTHGCDDNTPSLAKNENLGCNGIAVSTQ</sequence>
<accession>A0A392VWT2</accession>
<evidence type="ECO:0000313" key="1">
    <source>
        <dbReference type="EMBL" id="MCI92666.1"/>
    </source>
</evidence>
<reference evidence="1 2" key="1">
    <citation type="journal article" date="2018" name="Front. Plant Sci.">
        <title>Red Clover (Trifolium pratense) and Zigzag Clover (T. medium) - A Picture of Genomic Similarities and Differences.</title>
        <authorList>
            <person name="Dluhosova J."/>
            <person name="Istvanek J."/>
            <person name="Nedelnik J."/>
            <person name="Repkova J."/>
        </authorList>
    </citation>
    <scope>NUCLEOTIDE SEQUENCE [LARGE SCALE GENOMIC DNA]</scope>
    <source>
        <strain evidence="2">cv. 10/8</strain>
        <tissue evidence="1">Leaf</tissue>
    </source>
</reference>
<name>A0A392VWT2_9FABA</name>
<protein>
    <submittedName>
        <fullName evidence="1">Uncharacterized protein</fullName>
    </submittedName>
</protein>
<comment type="caution">
    <text evidence="1">The sequence shown here is derived from an EMBL/GenBank/DDBJ whole genome shotgun (WGS) entry which is preliminary data.</text>
</comment>
<feature type="non-terminal residue" evidence="1">
    <location>
        <position position="43"/>
    </location>
</feature>
<dbReference type="AlphaFoldDB" id="A0A392VWT2"/>
<organism evidence="1 2">
    <name type="scientific">Trifolium medium</name>
    <dbReference type="NCBI Taxonomy" id="97028"/>
    <lineage>
        <taxon>Eukaryota</taxon>
        <taxon>Viridiplantae</taxon>
        <taxon>Streptophyta</taxon>
        <taxon>Embryophyta</taxon>
        <taxon>Tracheophyta</taxon>
        <taxon>Spermatophyta</taxon>
        <taxon>Magnoliopsida</taxon>
        <taxon>eudicotyledons</taxon>
        <taxon>Gunneridae</taxon>
        <taxon>Pentapetalae</taxon>
        <taxon>rosids</taxon>
        <taxon>fabids</taxon>
        <taxon>Fabales</taxon>
        <taxon>Fabaceae</taxon>
        <taxon>Papilionoideae</taxon>
        <taxon>50 kb inversion clade</taxon>
        <taxon>NPAAA clade</taxon>
        <taxon>Hologalegina</taxon>
        <taxon>IRL clade</taxon>
        <taxon>Trifolieae</taxon>
        <taxon>Trifolium</taxon>
    </lineage>
</organism>
<dbReference type="EMBL" id="LXQA011306969">
    <property type="protein sequence ID" value="MCI92666.1"/>
    <property type="molecule type" value="Genomic_DNA"/>
</dbReference>
<dbReference type="Proteomes" id="UP000265520">
    <property type="component" value="Unassembled WGS sequence"/>
</dbReference>
<evidence type="ECO:0000313" key="2">
    <source>
        <dbReference type="Proteomes" id="UP000265520"/>
    </source>
</evidence>
<proteinExistence type="predicted"/>